<reference evidence="9" key="1">
    <citation type="submission" date="2022-10" db="EMBL/GenBank/DDBJ databases">
        <authorList>
            <person name="Yue Y."/>
        </authorList>
    </citation>
    <scope>NUCLEOTIDE SEQUENCE</scope>
    <source>
        <strain evidence="9">Z654</strain>
    </source>
</reference>
<sequence>MKAYIRALLSAALIAGTATPLLAQDLQATVSAWEERLDARIGVVLRDSSSDWEIAMRADERFPMSSTFKSLLCGAVLARVDAGQENLDRRITYAADDLVTYSPVTEKHLDNGLTVSELCEATVTLSDNTAGNLLLEAVGGPEGLTTFLRGIGDQTTRLDRWETALNEGAVGDPRDTSTPSAILNTLEVLLLGDVLTPASAAQLRQWMIDDAVADGLIRAHLPDGWVIGDKTGAGGNGSRAIIAFIQPETDVHYFAAIYITESDADFALRNQVVSEIGQAMIAEISAR</sequence>
<keyword evidence="4 6" id="KW-0378">Hydrolase</keyword>
<organism evidence="9 10">
    <name type="scientific">Halocynthiibacter halioticoli</name>
    <dbReference type="NCBI Taxonomy" id="2986804"/>
    <lineage>
        <taxon>Bacteria</taxon>
        <taxon>Pseudomonadati</taxon>
        <taxon>Pseudomonadota</taxon>
        <taxon>Alphaproteobacteria</taxon>
        <taxon>Rhodobacterales</taxon>
        <taxon>Paracoccaceae</taxon>
        <taxon>Halocynthiibacter</taxon>
    </lineage>
</organism>
<dbReference type="InterPro" id="IPR012338">
    <property type="entry name" value="Beta-lactam/transpept-like"/>
</dbReference>
<comment type="caution">
    <text evidence="9">The sequence shown here is derived from an EMBL/GenBank/DDBJ whole genome shotgun (WGS) entry which is preliminary data.</text>
</comment>
<feature type="signal peptide" evidence="7">
    <location>
        <begin position="1"/>
        <end position="23"/>
    </location>
</feature>
<comment type="catalytic activity">
    <reaction evidence="1 6">
        <text>a beta-lactam + H2O = a substituted beta-amino acid</text>
        <dbReference type="Rhea" id="RHEA:20401"/>
        <dbReference type="ChEBI" id="CHEBI:15377"/>
        <dbReference type="ChEBI" id="CHEBI:35627"/>
        <dbReference type="ChEBI" id="CHEBI:140347"/>
        <dbReference type="EC" id="3.5.2.6"/>
    </reaction>
</comment>
<feature type="chain" id="PRO_5042178726" description="Beta-lactamase" evidence="7">
    <location>
        <begin position="24"/>
        <end position="287"/>
    </location>
</feature>
<proteinExistence type="inferred from homology"/>
<evidence type="ECO:0000256" key="1">
    <source>
        <dbReference type="ARBA" id="ARBA00001526"/>
    </source>
</evidence>
<evidence type="ECO:0000256" key="5">
    <source>
        <dbReference type="ARBA" id="ARBA00023251"/>
    </source>
</evidence>
<dbReference type="Pfam" id="PF13354">
    <property type="entry name" value="Beta-lactamase2"/>
    <property type="match status" value="1"/>
</dbReference>
<dbReference type="SUPFAM" id="SSF56601">
    <property type="entry name" value="beta-lactamase/transpeptidase-like"/>
    <property type="match status" value="1"/>
</dbReference>
<evidence type="ECO:0000256" key="6">
    <source>
        <dbReference type="RuleBase" id="RU361140"/>
    </source>
</evidence>
<dbReference type="EMBL" id="JAOYFC010000008">
    <property type="protein sequence ID" value="MCV6826064.1"/>
    <property type="molecule type" value="Genomic_DNA"/>
</dbReference>
<dbReference type="GO" id="GO:0030655">
    <property type="term" value="P:beta-lactam antibiotic catabolic process"/>
    <property type="evidence" value="ECO:0007669"/>
    <property type="project" value="InterPro"/>
</dbReference>
<evidence type="ECO:0000256" key="4">
    <source>
        <dbReference type="ARBA" id="ARBA00022801"/>
    </source>
</evidence>
<evidence type="ECO:0000256" key="3">
    <source>
        <dbReference type="ARBA" id="ARBA00012865"/>
    </source>
</evidence>
<dbReference type="InterPro" id="IPR023650">
    <property type="entry name" value="Beta-lactam_class-A_AS"/>
</dbReference>
<dbReference type="PROSITE" id="PS00146">
    <property type="entry name" value="BETA_LACTAMASE_A"/>
    <property type="match status" value="1"/>
</dbReference>
<evidence type="ECO:0000259" key="8">
    <source>
        <dbReference type="Pfam" id="PF13354"/>
    </source>
</evidence>
<dbReference type="Proteomes" id="UP001208041">
    <property type="component" value="Unassembled WGS sequence"/>
</dbReference>
<comment type="similarity">
    <text evidence="2 6">Belongs to the class-A beta-lactamase family.</text>
</comment>
<gene>
    <name evidence="9" type="primary">bla</name>
    <name evidence="9" type="ORF">OH136_15995</name>
</gene>
<dbReference type="PANTHER" id="PTHR35333:SF3">
    <property type="entry name" value="BETA-LACTAMASE-TYPE TRANSPEPTIDASE FOLD CONTAINING PROTEIN"/>
    <property type="match status" value="1"/>
</dbReference>
<keyword evidence="10" id="KW-1185">Reference proteome</keyword>
<feature type="domain" description="Beta-lactamase class A catalytic" evidence="8">
    <location>
        <begin position="42"/>
        <end position="258"/>
    </location>
</feature>
<dbReference type="PRINTS" id="PR00118">
    <property type="entry name" value="BLACTAMASEA"/>
</dbReference>
<name>A0AAE3LSX5_9RHOB</name>
<dbReference type="GO" id="GO:0046677">
    <property type="term" value="P:response to antibiotic"/>
    <property type="evidence" value="ECO:0007669"/>
    <property type="project" value="UniProtKB-UniRule"/>
</dbReference>
<dbReference type="PANTHER" id="PTHR35333">
    <property type="entry name" value="BETA-LACTAMASE"/>
    <property type="match status" value="1"/>
</dbReference>
<dbReference type="GO" id="GO:0008800">
    <property type="term" value="F:beta-lactamase activity"/>
    <property type="evidence" value="ECO:0007669"/>
    <property type="project" value="UniProtKB-UniRule"/>
</dbReference>
<evidence type="ECO:0000256" key="7">
    <source>
        <dbReference type="SAM" id="SignalP"/>
    </source>
</evidence>
<dbReference type="AlphaFoldDB" id="A0AAE3LSX5"/>
<dbReference type="InterPro" id="IPR045155">
    <property type="entry name" value="Beta-lactam_cat"/>
</dbReference>
<dbReference type="InterPro" id="IPR000871">
    <property type="entry name" value="Beta-lactam_class-A"/>
</dbReference>
<dbReference type="Gene3D" id="3.40.710.10">
    <property type="entry name" value="DD-peptidase/beta-lactamase superfamily"/>
    <property type="match status" value="1"/>
</dbReference>
<dbReference type="NCBIfam" id="NF033103">
    <property type="entry name" value="bla_class_A"/>
    <property type="match status" value="1"/>
</dbReference>
<evidence type="ECO:0000313" key="10">
    <source>
        <dbReference type="Proteomes" id="UP001208041"/>
    </source>
</evidence>
<keyword evidence="5 6" id="KW-0046">Antibiotic resistance</keyword>
<dbReference type="EC" id="3.5.2.6" evidence="3 6"/>
<dbReference type="RefSeq" id="WP_394358523.1">
    <property type="nucleotide sequence ID" value="NZ_JAOYFC010000008.1"/>
</dbReference>
<protein>
    <recommendedName>
        <fullName evidence="3 6">Beta-lactamase</fullName>
        <ecNumber evidence="3 6">3.5.2.6</ecNumber>
    </recommendedName>
</protein>
<accession>A0AAE3LSX5</accession>
<evidence type="ECO:0000313" key="9">
    <source>
        <dbReference type="EMBL" id="MCV6826064.1"/>
    </source>
</evidence>
<keyword evidence="7" id="KW-0732">Signal</keyword>
<evidence type="ECO:0000256" key="2">
    <source>
        <dbReference type="ARBA" id="ARBA00009009"/>
    </source>
</evidence>